<sequence length="217" mass="22637">MGSPRQVLVSPERLPGWVERFSAGNGGLAPTDGLDDEIRARGALLLRGANGCLAVLNPPGESAGGGPGGPTVDDLVAAATRQRLIGLVLVRRGGYAVGVAEHGKLVASKTGTKYVQSRTAAGGWSQQRFARRRANQAAGLADAAAVHAARLFAEHSPDSLQLGGDRTLASETLANPVLRNYRALPQQAFLVVPDPRLDILKQAAADARSIRITITDP</sequence>
<keyword evidence="3" id="KW-1185">Reference proteome</keyword>
<organism evidence="2 3">
    <name type="scientific">Arthrobacter flavus</name>
    <dbReference type="NCBI Taxonomy" id="95172"/>
    <lineage>
        <taxon>Bacteria</taxon>
        <taxon>Bacillati</taxon>
        <taxon>Actinomycetota</taxon>
        <taxon>Actinomycetes</taxon>
        <taxon>Micrococcales</taxon>
        <taxon>Micrococcaceae</taxon>
        <taxon>Arthrobacter</taxon>
    </lineage>
</organism>
<dbReference type="EMBL" id="JBHUGA010000067">
    <property type="protein sequence ID" value="MFD1848398.1"/>
    <property type="molecule type" value="Genomic_DNA"/>
</dbReference>
<dbReference type="Gene3D" id="3.30.420.60">
    <property type="entry name" value="eRF1 domain 2"/>
    <property type="match status" value="1"/>
</dbReference>
<dbReference type="Proteomes" id="UP001597307">
    <property type="component" value="Unassembled WGS sequence"/>
</dbReference>
<dbReference type="RefSeq" id="WP_343882088.1">
    <property type="nucleotide sequence ID" value="NZ_BAAAIJ010000059.1"/>
</dbReference>
<reference evidence="3" key="1">
    <citation type="journal article" date="2019" name="Int. J. Syst. Evol. Microbiol.">
        <title>The Global Catalogue of Microorganisms (GCM) 10K type strain sequencing project: providing services to taxonomists for standard genome sequencing and annotation.</title>
        <authorList>
            <consortium name="The Broad Institute Genomics Platform"/>
            <consortium name="The Broad Institute Genome Sequencing Center for Infectious Disease"/>
            <person name="Wu L."/>
            <person name="Ma J."/>
        </authorList>
    </citation>
    <scope>NUCLEOTIDE SEQUENCE [LARGE SCALE GENOMIC DNA]</scope>
    <source>
        <strain evidence="3">JCM 11496</strain>
    </source>
</reference>
<proteinExistence type="predicted"/>
<keyword evidence="2" id="KW-0378">Hydrolase</keyword>
<evidence type="ECO:0000259" key="1">
    <source>
        <dbReference type="Pfam" id="PF18859"/>
    </source>
</evidence>
<evidence type="ECO:0000313" key="3">
    <source>
        <dbReference type="Proteomes" id="UP001597307"/>
    </source>
</evidence>
<name>A0ABW4QCH4_9MICC</name>
<feature type="domain" description="Actinobacteria/chloroflexi VLRF1 release factor" evidence="1">
    <location>
        <begin position="84"/>
        <end position="213"/>
    </location>
</feature>
<gene>
    <name evidence="2" type="ORF">ACFSFX_17570</name>
</gene>
<dbReference type="NCBIfam" id="NF041024">
    <property type="entry name" value="acVLRF1_NCBI"/>
    <property type="match status" value="1"/>
</dbReference>
<accession>A0ABW4QCH4</accession>
<evidence type="ECO:0000313" key="2">
    <source>
        <dbReference type="EMBL" id="MFD1848398.1"/>
    </source>
</evidence>
<comment type="caution">
    <text evidence="2">The sequence shown here is derived from an EMBL/GenBank/DDBJ whole genome shotgun (WGS) entry which is preliminary data.</text>
</comment>
<dbReference type="InterPro" id="IPR042226">
    <property type="entry name" value="eFR1_2_sf"/>
</dbReference>
<dbReference type="GO" id="GO:0016787">
    <property type="term" value="F:hydrolase activity"/>
    <property type="evidence" value="ECO:0007669"/>
    <property type="project" value="UniProtKB-KW"/>
</dbReference>
<dbReference type="SUPFAM" id="SSF53137">
    <property type="entry name" value="Translational machinery components"/>
    <property type="match status" value="1"/>
</dbReference>
<dbReference type="InterPro" id="IPR040783">
    <property type="entry name" value="VLRF1"/>
</dbReference>
<dbReference type="Pfam" id="PF18859">
    <property type="entry name" value="acVLRF1"/>
    <property type="match status" value="1"/>
</dbReference>
<protein>
    <submittedName>
        <fullName evidence="2">AcVLRF1 family peptidyl-tRNA hydrolase</fullName>
    </submittedName>
</protein>